<name>A0A7W6AL07_9HYPH</name>
<keyword evidence="1" id="KW-0812">Transmembrane</keyword>
<keyword evidence="1" id="KW-0472">Membrane</keyword>
<feature type="transmembrane region" description="Helical" evidence="1">
    <location>
        <begin position="12"/>
        <end position="33"/>
    </location>
</feature>
<dbReference type="Proteomes" id="UP000517759">
    <property type="component" value="Unassembled WGS sequence"/>
</dbReference>
<reference evidence="2 3" key="1">
    <citation type="submission" date="2020-08" db="EMBL/GenBank/DDBJ databases">
        <title>Genomic Encyclopedia of Type Strains, Phase IV (KMG-IV): sequencing the most valuable type-strain genomes for metagenomic binning, comparative biology and taxonomic classification.</title>
        <authorList>
            <person name="Goeker M."/>
        </authorList>
    </citation>
    <scope>NUCLEOTIDE SEQUENCE [LARGE SCALE GENOMIC DNA]</scope>
    <source>
        <strain evidence="2 3">DSM 24105</strain>
    </source>
</reference>
<sequence length="36" mass="3795">MSDDPLRESRPQLILMAIAVAAVLIFGAVTLIAQLG</sequence>
<proteinExistence type="predicted"/>
<dbReference type="EMBL" id="JACIDN010000002">
    <property type="protein sequence ID" value="MBB3901697.1"/>
    <property type="molecule type" value="Genomic_DNA"/>
</dbReference>
<evidence type="ECO:0000313" key="2">
    <source>
        <dbReference type="EMBL" id="MBB3901697.1"/>
    </source>
</evidence>
<keyword evidence="1" id="KW-1133">Transmembrane helix</keyword>
<comment type="caution">
    <text evidence="2">The sequence shown here is derived from an EMBL/GenBank/DDBJ whole genome shotgun (WGS) entry which is preliminary data.</text>
</comment>
<accession>A0A7W6AL07</accession>
<evidence type="ECO:0000313" key="3">
    <source>
        <dbReference type="Proteomes" id="UP000517759"/>
    </source>
</evidence>
<protein>
    <submittedName>
        <fullName evidence="2">Uncharacterized protein</fullName>
    </submittedName>
</protein>
<evidence type="ECO:0000256" key="1">
    <source>
        <dbReference type="SAM" id="Phobius"/>
    </source>
</evidence>
<dbReference type="AlphaFoldDB" id="A0A7W6AL07"/>
<organism evidence="2 3">
    <name type="scientific">Methylobacterium brachythecii</name>
    <dbReference type="NCBI Taxonomy" id="1176177"/>
    <lineage>
        <taxon>Bacteria</taxon>
        <taxon>Pseudomonadati</taxon>
        <taxon>Pseudomonadota</taxon>
        <taxon>Alphaproteobacteria</taxon>
        <taxon>Hyphomicrobiales</taxon>
        <taxon>Methylobacteriaceae</taxon>
        <taxon>Methylobacterium</taxon>
    </lineage>
</organism>
<gene>
    <name evidence="2" type="ORF">GGR33_001183</name>
</gene>